<dbReference type="AlphaFoldDB" id="T1C4L1"/>
<sequence>MFAVEKYGGDYERVFRNHPVVFLKNGNREENPSFGMAYFDRMGLSEIVKAQRDFLFLGPRK</sequence>
<reference evidence="1" key="2">
    <citation type="journal article" date="2014" name="ISME J.">
        <title>Microbial stratification in low pH oxic and suboxic macroscopic growths along an acid mine drainage.</title>
        <authorList>
            <person name="Mendez-Garcia C."/>
            <person name="Mesa V."/>
            <person name="Sprenger R.R."/>
            <person name="Richter M."/>
            <person name="Diez M.S."/>
            <person name="Solano J."/>
            <person name="Bargiela R."/>
            <person name="Golyshina O.V."/>
            <person name="Manteca A."/>
            <person name="Ramos J.L."/>
            <person name="Gallego J.R."/>
            <person name="Llorente I."/>
            <person name="Martins Dos Santos V.A."/>
            <person name="Jensen O.N."/>
            <person name="Pelaez A.I."/>
            <person name="Sanchez J."/>
            <person name="Ferrer M."/>
        </authorList>
    </citation>
    <scope>NUCLEOTIDE SEQUENCE</scope>
</reference>
<proteinExistence type="predicted"/>
<protein>
    <submittedName>
        <fullName evidence="1">Uncharacterized protein</fullName>
    </submittedName>
</protein>
<comment type="caution">
    <text evidence="1">The sequence shown here is derived from an EMBL/GenBank/DDBJ whole genome shotgun (WGS) entry which is preliminary data.</text>
</comment>
<organism evidence="1">
    <name type="scientific">mine drainage metagenome</name>
    <dbReference type="NCBI Taxonomy" id="410659"/>
    <lineage>
        <taxon>unclassified sequences</taxon>
        <taxon>metagenomes</taxon>
        <taxon>ecological metagenomes</taxon>
    </lineage>
</organism>
<accession>T1C4L1</accession>
<reference evidence="1" key="1">
    <citation type="submission" date="2013-08" db="EMBL/GenBank/DDBJ databases">
        <authorList>
            <person name="Mendez C."/>
            <person name="Richter M."/>
            <person name="Ferrer M."/>
            <person name="Sanchez J."/>
        </authorList>
    </citation>
    <scope>NUCLEOTIDE SEQUENCE</scope>
</reference>
<gene>
    <name evidence="1" type="ORF">B1A_00907</name>
</gene>
<evidence type="ECO:0000313" key="1">
    <source>
        <dbReference type="EMBL" id="EQD80421.1"/>
    </source>
</evidence>
<dbReference type="EMBL" id="AUZX01000689">
    <property type="protein sequence ID" value="EQD80421.1"/>
    <property type="molecule type" value="Genomic_DNA"/>
</dbReference>
<name>T1C4L1_9ZZZZ</name>